<dbReference type="InterPro" id="IPR011014">
    <property type="entry name" value="MscS_channel_TM-2"/>
</dbReference>
<dbReference type="PANTHER" id="PTHR30221:SF1">
    <property type="entry name" value="SMALL-CONDUCTANCE MECHANOSENSITIVE CHANNEL"/>
    <property type="match status" value="1"/>
</dbReference>
<dbReference type="PANTHER" id="PTHR30221">
    <property type="entry name" value="SMALL-CONDUCTANCE MECHANOSENSITIVE CHANNEL"/>
    <property type="match status" value="1"/>
</dbReference>
<protein>
    <recommendedName>
        <fullName evidence="7">Small-conductance mechanosensitive channel</fullName>
    </recommendedName>
</protein>
<evidence type="ECO:0000256" key="5">
    <source>
        <dbReference type="ARBA" id="ARBA00022989"/>
    </source>
</evidence>
<dbReference type="RefSeq" id="WP_310052616.1">
    <property type="nucleotide sequence ID" value="NZ_JAVDVW010000001.1"/>
</dbReference>
<comment type="caution">
    <text evidence="11">The sequence shown here is derived from an EMBL/GenBank/DDBJ whole genome shotgun (WGS) entry which is preliminary data.</text>
</comment>
<evidence type="ECO:0000256" key="1">
    <source>
        <dbReference type="ARBA" id="ARBA00004651"/>
    </source>
</evidence>
<dbReference type="InterPro" id="IPR006686">
    <property type="entry name" value="MscS_channel_CS"/>
</dbReference>
<feature type="domain" description="Mechanosensitive ion channel MscS C-terminal" evidence="9">
    <location>
        <begin position="187"/>
        <end position="258"/>
    </location>
</feature>
<keyword evidence="7" id="KW-0406">Ion transport</keyword>
<proteinExistence type="inferred from homology"/>
<keyword evidence="3" id="KW-1003">Cell membrane</keyword>
<feature type="domain" description="Mechanosensitive ion channel transmembrane helices 2/3" evidence="10">
    <location>
        <begin position="77"/>
        <end position="111"/>
    </location>
</feature>
<dbReference type="Pfam" id="PF21088">
    <property type="entry name" value="MS_channel_1st"/>
    <property type="match status" value="1"/>
</dbReference>
<evidence type="ECO:0000256" key="7">
    <source>
        <dbReference type="RuleBase" id="RU369025"/>
    </source>
</evidence>
<keyword evidence="12" id="KW-1185">Reference proteome</keyword>
<dbReference type="Proteomes" id="UP001267878">
    <property type="component" value="Unassembled WGS sequence"/>
</dbReference>
<feature type="transmembrane region" description="Helical" evidence="7">
    <location>
        <begin position="26"/>
        <end position="45"/>
    </location>
</feature>
<dbReference type="Pfam" id="PF05552">
    <property type="entry name" value="MS_channel_1st_1"/>
    <property type="match status" value="1"/>
</dbReference>
<comment type="similarity">
    <text evidence="2 7">Belongs to the MscS (TC 1.A.23) family.</text>
</comment>
<evidence type="ECO:0000256" key="6">
    <source>
        <dbReference type="ARBA" id="ARBA00023136"/>
    </source>
</evidence>
<evidence type="ECO:0000256" key="3">
    <source>
        <dbReference type="ARBA" id="ARBA00022475"/>
    </source>
</evidence>
<dbReference type="InterPro" id="IPR010920">
    <property type="entry name" value="LSM_dom_sf"/>
</dbReference>
<dbReference type="EMBL" id="JAVDVW010000001">
    <property type="protein sequence ID" value="MDR7098597.1"/>
    <property type="molecule type" value="Genomic_DNA"/>
</dbReference>
<reference evidence="11 12" key="1">
    <citation type="submission" date="2023-07" db="EMBL/GenBank/DDBJ databases">
        <title>Sorghum-associated microbial communities from plants grown in Nebraska, USA.</title>
        <authorList>
            <person name="Schachtman D."/>
        </authorList>
    </citation>
    <scope>NUCLEOTIDE SEQUENCE [LARGE SCALE GENOMIC DNA]</scope>
    <source>
        <strain evidence="11 12">BE187</strain>
    </source>
</reference>
<keyword evidence="7" id="KW-0997">Cell inner membrane</keyword>
<dbReference type="InterPro" id="IPR011066">
    <property type="entry name" value="MscS_channel_C_sf"/>
</dbReference>
<dbReference type="InterPro" id="IPR049142">
    <property type="entry name" value="MS_channel_1st"/>
</dbReference>
<dbReference type="Pfam" id="PF21082">
    <property type="entry name" value="MS_channel_3rd"/>
    <property type="match status" value="1"/>
</dbReference>
<evidence type="ECO:0000313" key="12">
    <source>
        <dbReference type="Proteomes" id="UP001267878"/>
    </source>
</evidence>
<evidence type="ECO:0000256" key="2">
    <source>
        <dbReference type="ARBA" id="ARBA00008017"/>
    </source>
</evidence>
<dbReference type="Gene3D" id="1.10.287.1260">
    <property type="match status" value="1"/>
</dbReference>
<dbReference type="InterPro" id="IPR045275">
    <property type="entry name" value="MscS_archaea/bacteria_type"/>
</dbReference>
<keyword evidence="7" id="KW-0813">Transport</keyword>
<keyword evidence="5 7" id="KW-1133">Transmembrane helix</keyword>
<keyword evidence="7" id="KW-0407">Ion channel</keyword>
<dbReference type="Gene3D" id="2.30.30.60">
    <property type="match status" value="1"/>
</dbReference>
<accession>A0ABU1VM98</accession>
<name>A0ABU1VM98_9GAMM</name>
<dbReference type="Gene3D" id="3.30.70.100">
    <property type="match status" value="1"/>
</dbReference>
<dbReference type="InterPro" id="IPR049278">
    <property type="entry name" value="MS_channel_C"/>
</dbReference>
<gene>
    <name evidence="11" type="ORF">J2X04_000944</name>
</gene>
<evidence type="ECO:0000259" key="10">
    <source>
        <dbReference type="Pfam" id="PF21088"/>
    </source>
</evidence>
<dbReference type="Pfam" id="PF00924">
    <property type="entry name" value="MS_channel_2nd"/>
    <property type="match status" value="1"/>
</dbReference>
<organism evidence="11 12">
    <name type="scientific">Agrilutibacter niabensis</name>
    <dbReference type="NCBI Taxonomy" id="380628"/>
    <lineage>
        <taxon>Bacteria</taxon>
        <taxon>Pseudomonadati</taxon>
        <taxon>Pseudomonadota</taxon>
        <taxon>Gammaproteobacteria</taxon>
        <taxon>Lysobacterales</taxon>
        <taxon>Lysobacteraceae</taxon>
        <taxon>Agrilutibacter</taxon>
    </lineage>
</organism>
<evidence type="ECO:0000256" key="4">
    <source>
        <dbReference type="ARBA" id="ARBA00022692"/>
    </source>
</evidence>
<evidence type="ECO:0000313" key="11">
    <source>
        <dbReference type="EMBL" id="MDR7098597.1"/>
    </source>
</evidence>
<dbReference type="InterPro" id="IPR006685">
    <property type="entry name" value="MscS_channel_2nd"/>
</dbReference>
<dbReference type="SUPFAM" id="SSF82689">
    <property type="entry name" value="Mechanosensitive channel protein MscS (YggB), C-terminal domain"/>
    <property type="match status" value="1"/>
</dbReference>
<comment type="function">
    <text evidence="7">Mechanosensitive channel that participates in the regulation of osmotic pressure changes within the cell, opening in response to stretch forces in the membrane lipid bilayer, without the need for other proteins. Contributes to normal resistance to hypoosmotic shock. Forms an ion channel of 1.0 nanosiemens conductance with a slight preference for anions.</text>
</comment>
<feature type="transmembrane region" description="Helical" evidence="7">
    <location>
        <begin position="66"/>
        <end position="85"/>
    </location>
</feature>
<evidence type="ECO:0000259" key="9">
    <source>
        <dbReference type="Pfam" id="PF21082"/>
    </source>
</evidence>
<keyword evidence="4 7" id="KW-0812">Transmembrane</keyword>
<comment type="subcellular location">
    <subcellularLocation>
        <location evidence="7">Cell inner membrane</location>
        <topology evidence="7">Multi-pass membrane protein</topology>
    </subcellularLocation>
    <subcellularLocation>
        <location evidence="1">Cell membrane</location>
        <topology evidence="1">Multi-pass membrane protein</topology>
    </subcellularLocation>
</comment>
<evidence type="ECO:0000259" key="8">
    <source>
        <dbReference type="Pfam" id="PF00924"/>
    </source>
</evidence>
<dbReference type="InterPro" id="IPR023408">
    <property type="entry name" value="MscS_beta-dom_sf"/>
</dbReference>
<dbReference type="InterPro" id="IPR008910">
    <property type="entry name" value="MSC_TM_helix"/>
</dbReference>
<comment type="subunit">
    <text evidence="7">Homoheptamer.</text>
</comment>
<dbReference type="PROSITE" id="PS01246">
    <property type="entry name" value="UPF0003"/>
    <property type="match status" value="1"/>
</dbReference>
<feature type="domain" description="Mechanosensitive ion channel MscS" evidence="8">
    <location>
        <begin position="112"/>
        <end position="178"/>
    </location>
</feature>
<comment type="caution">
    <text evidence="7">Lacks conserved residue(s) required for the propagation of feature annotation.</text>
</comment>
<dbReference type="SUPFAM" id="SSF82861">
    <property type="entry name" value="Mechanosensitive channel protein MscS (YggB), transmembrane region"/>
    <property type="match status" value="1"/>
</dbReference>
<keyword evidence="6 7" id="KW-0472">Membrane</keyword>
<dbReference type="SUPFAM" id="SSF50182">
    <property type="entry name" value="Sm-like ribonucleoproteins"/>
    <property type="match status" value="1"/>
</dbReference>
<sequence>MEQAAAATTLKELHSLDHWRALGETYGLKLVGAVLILLIGLWLAKRVARALDRVLERTHTETTLRGFLRNIAYGAMVVIVILAALQFLGFAPASLFAVLGAAGLGIGLALKDSLSNLVAGLQLIVQSPFRAGDYVQAANVEGTVEQVRVFQTRLRTPDNRVVILPNSLVTAAAITNFTATMKRRIDIATSLTHGDDLAAARSRLLDIARTESRILQEPAPAVLATGLTADNRINIELRAWVRTGDVQQLRSDLTEAVRNGMVELGVGLPATVRDVRVYHHGADGRALDEVLGSQVIGNPGTNTPAG</sequence>